<organism evidence="1">
    <name type="scientific">Rhizophora mucronata</name>
    <name type="common">Asiatic mangrove</name>
    <dbReference type="NCBI Taxonomy" id="61149"/>
    <lineage>
        <taxon>Eukaryota</taxon>
        <taxon>Viridiplantae</taxon>
        <taxon>Streptophyta</taxon>
        <taxon>Embryophyta</taxon>
        <taxon>Tracheophyta</taxon>
        <taxon>Spermatophyta</taxon>
        <taxon>Magnoliopsida</taxon>
        <taxon>eudicotyledons</taxon>
        <taxon>Gunneridae</taxon>
        <taxon>Pentapetalae</taxon>
        <taxon>rosids</taxon>
        <taxon>fabids</taxon>
        <taxon>Malpighiales</taxon>
        <taxon>Rhizophoraceae</taxon>
        <taxon>Rhizophora</taxon>
    </lineage>
</organism>
<dbReference type="AlphaFoldDB" id="A0A2P2PUV7"/>
<name>A0A2P2PUV7_RHIMU</name>
<dbReference type="EMBL" id="GGEC01078042">
    <property type="protein sequence ID" value="MBX58526.1"/>
    <property type="molecule type" value="Transcribed_RNA"/>
</dbReference>
<protein>
    <submittedName>
        <fullName evidence="1">Uncharacterized protein</fullName>
    </submittedName>
</protein>
<evidence type="ECO:0000313" key="1">
    <source>
        <dbReference type="EMBL" id="MBX58526.1"/>
    </source>
</evidence>
<sequence>MRTGSSLALCNHIKIIKFR</sequence>
<proteinExistence type="predicted"/>
<accession>A0A2P2PUV7</accession>
<reference evidence="1" key="1">
    <citation type="submission" date="2018-02" db="EMBL/GenBank/DDBJ databases">
        <title>Rhizophora mucronata_Transcriptome.</title>
        <authorList>
            <person name="Meera S.P."/>
            <person name="Sreeshan A."/>
            <person name="Augustine A."/>
        </authorList>
    </citation>
    <scope>NUCLEOTIDE SEQUENCE</scope>
    <source>
        <tissue evidence="1">Leaf</tissue>
    </source>
</reference>